<dbReference type="RefSeq" id="WP_266337549.1">
    <property type="nucleotide sequence ID" value="NZ_JAPKNK010000002.1"/>
</dbReference>
<name>A0A9X3DZD3_9HYPH</name>
<evidence type="ECO:0000259" key="5">
    <source>
        <dbReference type="Pfam" id="PF00195"/>
    </source>
</evidence>
<dbReference type="InterPro" id="IPR011141">
    <property type="entry name" value="Polyketide_synthase_type-III"/>
</dbReference>
<dbReference type="SUPFAM" id="SSF53901">
    <property type="entry name" value="Thiolase-like"/>
    <property type="match status" value="2"/>
</dbReference>
<comment type="similarity">
    <text evidence="1">Belongs to the thiolase-like superfamily. Chalcone/stilbene synthases family.</text>
</comment>
<evidence type="ECO:0000256" key="1">
    <source>
        <dbReference type="ARBA" id="ARBA00005531"/>
    </source>
</evidence>
<evidence type="ECO:0000313" key="7">
    <source>
        <dbReference type="EMBL" id="MCX5568572.1"/>
    </source>
</evidence>
<evidence type="ECO:0000313" key="8">
    <source>
        <dbReference type="Proteomes" id="UP001144805"/>
    </source>
</evidence>
<dbReference type="PANTHER" id="PTHR11877">
    <property type="entry name" value="HYDROXYMETHYLGLUTARYL-COA SYNTHASE"/>
    <property type="match status" value="1"/>
</dbReference>
<reference evidence="7" key="1">
    <citation type="submission" date="2022-11" db="EMBL/GenBank/DDBJ databases">
        <title>Biodiversity and phylogenetic relationships of bacteria.</title>
        <authorList>
            <person name="Machado R.A.R."/>
            <person name="Bhat A."/>
            <person name="Loulou A."/>
            <person name="Kallel S."/>
        </authorList>
    </citation>
    <scope>NUCLEOTIDE SEQUENCE</scope>
    <source>
        <strain evidence="7">K-TC2</strain>
    </source>
</reference>
<dbReference type="Proteomes" id="UP001144805">
    <property type="component" value="Unassembled WGS sequence"/>
</dbReference>
<gene>
    <name evidence="7" type="ORF">OSH07_05160</name>
</gene>
<protein>
    <submittedName>
        <fullName evidence="7">Type III polyketide synthase</fullName>
    </submittedName>
</protein>
<dbReference type="PANTHER" id="PTHR11877:SF99">
    <property type="entry name" value="1,3,6,8-TETRAHYDROXYNAPHTHALENE SYNTHASE"/>
    <property type="match status" value="1"/>
</dbReference>
<dbReference type="Gene3D" id="3.40.47.10">
    <property type="match status" value="2"/>
</dbReference>
<keyword evidence="3" id="KW-0012">Acyltransferase</keyword>
<dbReference type="EMBL" id="JAPKNK010000002">
    <property type="protein sequence ID" value="MCX5568572.1"/>
    <property type="molecule type" value="Genomic_DNA"/>
</dbReference>
<dbReference type="CDD" id="cd00831">
    <property type="entry name" value="CHS_like"/>
    <property type="match status" value="1"/>
</dbReference>
<dbReference type="Pfam" id="PF02797">
    <property type="entry name" value="Chal_sti_synt_C"/>
    <property type="match status" value="1"/>
</dbReference>
<comment type="caution">
    <text evidence="7">The sequence shown here is derived from an EMBL/GenBank/DDBJ whole genome shotgun (WGS) entry which is preliminary data.</text>
</comment>
<dbReference type="InterPro" id="IPR016039">
    <property type="entry name" value="Thiolase-like"/>
</dbReference>
<sequence>MNLIRFPSAAMTAHAGSPTVAATLRSLVTVVPPHRIPQSVAKERAREVFGSRMPFFDQLEQVFDNAAIEARYSCLPVEWFLGPADFEEKTRLYQQHATTLAHDAARLALERAHLQPQDIDVIVFVSSTGISTPSIEARLMNRIPFRSDVMRLPIFGLGCAGGVLGLTRATQMTRSQAGLRCLLIVVELSSLAFRYDRLTKSNLVASALFGDGAAAAVISSDPRDAGSPALGIGGEHCWANTLDVMGWNIDANGFDVIFQQSIPQIIAEHYPAALDGFLSRHGLTRADIDRPCCHPGGAKVMDELEKVFDYPKFGLDAERRVLAAYGNMSAPTVLFVLEDLLKTGRRGDMLASSLGPGFTAAFQMVTLGGEAGEA</sequence>
<keyword evidence="8" id="KW-1185">Reference proteome</keyword>
<dbReference type="InterPro" id="IPR012328">
    <property type="entry name" value="Chalcone/stilbene_synt_C"/>
</dbReference>
<accession>A0A9X3DZD3</accession>
<keyword evidence="2" id="KW-0808">Transferase</keyword>
<evidence type="ECO:0000259" key="6">
    <source>
        <dbReference type="Pfam" id="PF02797"/>
    </source>
</evidence>
<feature type="active site" description="Acyl-thioester intermediate" evidence="4">
    <location>
        <position position="159"/>
    </location>
</feature>
<feature type="domain" description="Chalcone/stilbene synthase N-terminal" evidence="5">
    <location>
        <begin position="21"/>
        <end position="222"/>
    </location>
</feature>
<dbReference type="InterPro" id="IPR001099">
    <property type="entry name" value="Chalcone/stilbene_synt_N"/>
</dbReference>
<organism evidence="7 8">
    <name type="scientific">Kaistia nematophila</name>
    <dbReference type="NCBI Taxonomy" id="2994654"/>
    <lineage>
        <taxon>Bacteria</taxon>
        <taxon>Pseudomonadati</taxon>
        <taxon>Pseudomonadota</taxon>
        <taxon>Alphaproteobacteria</taxon>
        <taxon>Hyphomicrobiales</taxon>
        <taxon>Kaistiaceae</taxon>
        <taxon>Kaistia</taxon>
    </lineage>
</organism>
<feature type="domain" description="Chalcone/stilbene synthase C-terminal" evidence="6">
    <location>
        <begin position="243"/>
        <end position="351"/>
    </location>
</feature>
<evidence type="ECO:0000256" key="3">
    <source>
        <dbReference type="ARBA" id="ARBA00023315"/>
    </source>
</evidence>
<dbReference type="AlphaFoldDB" id="A0A9X3DZD3"/>
<dbReference type="PIRSF" id="PIRSF000451">
    <property type="entry name" value="PKS_III"/>
    <property type="match status" value="1"/>
</dbReference>
<proteinExistence type="inferred from homology"/>
<dbReference type="Pfam" id="PF00195">
    <property type="entry name" value="Chal_sti_synt_N"/>
    <property type="match status" value="1"/>
</dbReference>
<evidence type="ECO:0000256" key="2">
    <source>
        <dbReference type="ARBA" id="ARBA00022679"/>
    </source>
</evidence>
<evidence type="ECO:0000256" key="4">
    <source>
        <dbReference type="PIRSR" id="PIRSR000451-1"/>
    </source>
</evidence>
<dbReference type="GO" id="GO:0016747">
    <property type="term" value="F:acyltransferase activity, transferring groups other than amino-acyl groups"/>
    <property type="evidence" value="ECO:0007669"/>
    <property type="project" value="InterPro"/>
</dbReference>
<dbReference type="GO" id="GO:0030639">
    <property type="term" value="P:polyketide biosynthetic process"/>
    <property type="evidence" value="ECO:0007669"/>
    <property type="project" value="TreeGrafter"/>
</dbReference>